<evidence type="ECO:0000256" key="3">
    <source>
        <dbReference type="ARBA" id="ARBA00022723"/>
    </source>
</evidence>
<dbReference type="GO" id="GO:0005737">
    <property type="term" value="C:cytoplasm"/>
    <property type="evidence" value="ECO:0007669"/>
    <property type="project" value="UniProtKB-SubCell"/>
</dbReference>
<evidence type="ECO:0000256" key="5">
    <source>
        <dbReference type="ARBA" id="ARBA00023277"/>
    </source>
</evidence>
<gene>
    <name evidence="11" type="ORF">AWN68_05990</name>
</gene>
<comment type="cofactor">
    <cofactor evidence="10">
        <name>Mg(2+)</name>
        <dbReference type="ChEBI" id="CHEBI:18420"/>
    </cofactor>
</comment>
<dbReference type="PIRSF" id="PIRSF004682">
    <property type="entry name" value="GmhB"/>
    <property type="match status" value="1"/>
</dbReference>
<dbReference type="InterPro" id="IPR023214">
    <property type="entry name" value="HAD_sf"/>
</dbReference>
<evidence type="ECO:0000313" key="11">
    <source>
        <dbReference type="EMBL" id="KYG76812.1"/>
    </source>
</evidence>
<dbReference type="EC" id="3.1.3.-" evidence="7"/>
<sequence>MSKCIFMDRDGVLNKELGRHILKIEEFIIPEDVPNGLKRLKDAGYKLVVVTNQSGIAREYYDDKLVDDCHDLLQEACGNLIDQFYYAPLVDSVSKSLMRKPDSLMLEKGMAKFNVDPAQSWMVGDKERDLIPAKKLGIRRIQLMAMVEKSELAEVVAHTFTEVVDAILAEA</sequence>
<keyword evidence="12" id="KW-1185">Reference proteome</keyword>
<keyword evidence="3 10" id="KW-0479">Metal-binding</keyword>
<dbReference type="OrthoDB" id="9813880at2"/>
<keyword evidence="4 7" id="KW-0378">Hydrolase</keyword>
<name>A0A150XDN7_9BACT</name>
<feature type="site" description="Contributes to substrate recognition" evidence="9">
    <location>
        <position position="99"/>
    </location>
</feature>
<feature type="binding site" evidence="10">
    <location>
        <position position="125"/>
    </location>
    <ligand>
        <name>Mg(2+)</name>
        <dbReference type="ChEBI" id="CHEBI:18420"/>
    </ligand>
</feature>
<dbReference type="InterPro" id="IPR006543">
    <property type="entry name" value="Histidinol-phos"/>
</dbReference>
<feature type="binding site" evidence="10">
    <location>
        <position position="8"/>
    </location>
    <ligand>
        <name>Mg(2+)</name>
        <dbReference type="ChEBI" id="CHEBI:18420"/>
    </ligand>
</feature>
<dbReference type="SUPFAM" id="SSF56784">
    <property type="entry name" value="HAD-like"/>
    <property type="match status" value="1"/>
</dbReference>
<dbReference type="GO" id="GO:0005975">
    <property type="term" value="P:carbohydrate metabolic process"/>
    <property type="evidence" value="ECO:0007669"/>
    <property type="project" value="InterPro"/>
</dbReference>
<dbReference type="PANTHER" id="PTHR42891">
    <property type="entry name" value="D-GLYCERO-BETA-D-MANNO-HEPTOSE-1,7-BISPHOSPHATE 7-PHOSPHATASE"/>
    <property type="match status" value="1"/>
</dbReference>
<dbReference type="InterPro" id="IPR041492">
    <property type="entry name" value="HAD_2"/>
</dbReference>
<evidence type="ECO:0000256" key="9">
    <source>
        <dbReference type="PIRSR" id="PIRSR004682-3"/>
    </source>
</evidence>
<keyword evidence="2 7" id="KW-0963">Cytoplasm</keyword>
<dbReference type="GO" id="GO:0016791">
    <property type="term" value="F:phosphatase activity"/>
    <property type="evidence" value="ECO:0007669"/>
    <property type="project" value="InterPro"/>
</dbReference>
<dbReference type="EMBL" id="LRDB01000023">
    <property type="protein sequence ID" value="KYG76812.1"/>
    <property type="molecule type" value="Genomic_DNA"/>
</dbReference>
<evidence type="ECO:0000256" key="2">
    <source>
        <dbReference type="ARBA" id="ARBA00022490"/>
    </source>
</evidence>
<feature type="binding site" evidence="10">
    <location>
        <position position="10"/>
    </location>
    <ligand>
        <name>Mg(2+)</name>
        <dbReference type="ChEBI" id="CHEBI:18420"/>
    </ligand>
</feature>
<feature type="active site" description="Nucleophile" evidence="8">
    <location>
        <position position="8"/>
    </location>
</feature>
<protein>
    <recommendedName>
        <fullName evidence="6 7">D,D-heptose 1,7-bisphosphate phosphatase</fullName>
        <ecNumber evidence="7">3.1.3.-</ecNumber>
    </recommendedName>
</protein>
<comment type="caution">
    <text evidence="11">The sequence shown here is derived from an EMBL/GenBank/DDBJ whole genome shotgun (WGS) entry which is preliminary data.</text>
</comment>
<comment type="similarity">
    <text evidence="7">Belongs to the gmhB family.</text>
</comment>
<evidence type="ECO:0000256" key="7">
    <source>
        <dbReference type="PIRNR" id="PIRNR004682"/>
    </source>
</evidence>
<accession>A0A150XDN7</accession>
<dbReference type="InterPro" id="IPR036412">
    <property type="entry name" value="HAD-like_sf"/>
</dbReference>
<feature type="binding site" evidence="10">
    <location>
        <position position="126"/>
    </location>
    <ligand>
        <name>Mg(2+)</name>
        <dbReference type="ChEBI" id="CHEBI:18420"/>
    </ligand>
</feature>
<feature type="active site" description="Proton donor" evidence="8">
    <location>
        <position position="10"/>
    </location>
</feature>
<reference evidence="11 12" key="1">
    <citation type="submission" date="2016-01" db="EMBL/GenBank/DDBJ databases">
        <title>Genome sequencing of Roseivirga echinicomitans KMM 6058.</title>
        <authorList>
            <person name="Selvaratnam C."/>
            <person name="Thevarajoo S."/>
            <person name="Goh K.M."/>
            <person name="Ee R."/>
            <person name="Chan K.-G."/>
            <person name="Chong C.S."/>
        </authorList>
    </citation>
    <scope>NUCLEOTIDE SEQUENCE [LARGE SCALE GENOMIC DNA]</scope>
    <source>
        <strain evidence="11 12">KMM 6058</strain>
    </source>
</reference>
<dbReference type="STRING" id="296218.AWN68_05990"/>
<dbReference type="NCBIfam" id="TIGR01662">
    <property type="entry name" value="HAD-SF-IIIA"/>
    <property type="match status" value="1"/>
</dbReference>
<evidence type="ECO:0000256" key="1">
    <source>
        <dbReference type="ARBA" id="ARBA00004496"/>
    </source>
</evidence>
<evidence type="ECO:0000256" key="10">
    <source>
        <dbReference type="PIRSR" id="PIRSR004682-4"/>
    </source>
</evidence>
<evidence type="ECO:0000313" key="12">
    <source>
        <dbReference type="Proteomes" id="UP000075615"/>
    </source>
</evidence>
<comment type="subcellular location">
    <subcellularLocation>
        <location evidence="1 7">Cytoplasm</location>
    </subcellularLocation>
</comment>
<dbReference type="InterPro" id="IPR006549">
    <property type="entry name" value="HAD-SF_hydro_IIIA"/>
</dbReference>
<dbReference type="Gene3D" id="3.40.50.1000">
    <property type="entry name" value="HAD superfamily/HAD-like"/>
    <property type="match status" value="1"/>
</dbReference>
<feature type="site" description="Stabilizes the phosphoryl group" evidence="9">
    <location>
        <position position="51"/>
    </location>
</feature>
<feature type="site" description="Stabilizes the phosphoryl group" evidence="9">
    <location>
        <position position="100"/>
    </location>
</feature>
<evidence type="ECO:0000256" key="4">
    <source>
        <dbReference type="ARBA" id="ARBA00022801"/>
    </source>
</evidence>
<proteinExistence type="inferred from homology"/>
<dbReference type="Proteomes" id="UP000075615">
    <property type="component" value="Unassembled WGS sequence"/>
</dbReference>
<keyword evidence="10" id="KW-0460">Magnesium</keyword>
<dbReference type="Pfam" id="PF13419">
    <property type="entry name" value="HAD_2"/>
    <property type="match status" value="1"/>
</dbReference>
<dbReference type="AlphaFoldDB" id="A0A150XDN7"/>
<evidence type="ECO:0000256" key="6">
    <source>
        <dbReference type="ARBA" id="ARBA00031828"/>
    </source>
</evidence>
<dbReference type="GO" id="GO:0046872">
    <property type="term" value="F:metal ion binding"/>
    <property type="evidence" value="ECO:0007669"/>
    <property type="project" value="UniProtKB-KW"/>
</dbReference>
<dbReference type="NCBIfam" id="TIGR01656">
    <property type="entry name" value="Histidinol-ppas"/>
    <property type="match status" value="1"/>
</dbReference>
<organism evidence="11 12">
    <name type="scientific">Roseivirga echinicomitans</name>
    <dbReference type="NCBI Taxonomy" id="296218"/>
    <lineage>
        <taxon>Bacteria</taxon>
        <taxon>Pseudomonadati</taxon>
        <taxon>Bacteroidota</taxon>
        <taxon>Cytophagia</taxon>
        <taxon>Cytophagales</taxon>
        <taxon>Roseivirgaceae</taxon>
        <taxon>Roseivirga</taxon>
    </lineage>
</organism>
<dbReference type="PANTHER" id="PTHR42891:SF1">
    <property type="entry name" value="D-GLYCERO-BETA-D-MANNO-HEPTOSE-1,7-BISPHOSPHATE 7-PHOSPHATASE"/>
    <property type="match status" value="1"/>
</dbReference>
<dbReference type="InterPro" id="IPR004446">
    <property type="entry name" value="Heptose_bisP_phosphatase"/>
</dbReference>
<evidence type="ECO:0000256" key="8">
    <source>
        <dbReference type="PIRSR" id="PIRSR004682-1"/>
    </source>
</evidence>
<keyword evidence="5 7" id="KW-0119">Carbohydrate metabolism</keyword>